<evidence type="ECO:0000313" key="3">
    <source>
        <dbReference type="Proteomes" id="UP000281406"/>
    </source>
</evidence>
<dbReference type="AlphaFoldDB" id="A0A3N0YYN4"/>
<protein>
    <submittedName>
        <fullName evidence="2">Uncharacterized protein</fullName>
    </submittedName>
</protein>
<keyword evidence="3" id="KW-1185">Reference proteome</keyword>
<accession>A0A3N0YYN4</accession>
<feature type="compositionally biased region" description="Basic and acidic residues" evidence="1">
    <location>
        <begin position="27"/>
        <end position="36"/>
    </location>
</feature>
<feature type="compositionally biased region" description="Polar residues" evidence="1">
    <location>
        <begin position="1"/>
        <end position="25"/>
    </location>
</feature>
<sequence>MADQSSGASEQHSTEVSETLVSSNEFLKPHVKDSDGHTVNSPEESLSPASVIYFKEALTYNSSIQFTKTSSSLPEPVRYEFQIEKTNKKTRTCGSLATALPPHPPPHLTGLSGTVPPPSAHVTPTILLSITAAILVNTLPFAAHAANPVNASSWAVREGGNEKERERERKRHL</sequence>
<gene>
    <name evidence="2" type="ORF">DPX16_22501</name>
</gene>
<comment type="caution">
    <text evidence="2">The sequence shown here is derived from an EMBL/GenBank/DDBJ whole genome shotgun (WGS) entry which is preliminary data.</text>
</comment>
<dbReference type="Proteomes" id="UP000281406">
    <property type="component" value="Unassembled WGS sequence"/>
</dbReference>
<name>A0A3N0YYN4_ANAGA</name>
<proteinExistence type="predicted"/>
<evidence type="ECO:0000313" key="2">
    <source>
        <dbReference type="EMBL" id="ROL51405.1"/>
    </source>
</evidence>
<evidence type="ECO:0000256" key="1">
    <source>
        <dbReference type="SAM" id="MobiDB-lite"/>
    </source>
</evidence>
<feature type="region of interest" description="Disordered" evidence="1">
    <location>
        <begin position="1"/>
        <end position="44"/>
    </location>
</feature>
<reference evidence="2 3" key="1">
    <citation type="submission" date="2018-10" db="EMBL/GenBank/DDBJ databases">
        <title>Genome assembly for a Yunnan-Guizhou Plateau 3E fish, Anabarilius grahami (Regan), and its evolutionary and genetic applications.</title>
        <authorList>
            <person name="Jiang W."/>
        </authorList>
    </citation>
    <scope>NUCLEOTIDE SEQUENCE [LARGE SCALE GENOMIC DNA]</scope>
    <source>
        <strain evidence="2">AG-KIZ</strain>
        <tissue evidence="2">Muscle</tissue>
    </source>
</reference>
<organism evidence="2 3">
    <name type="scientific">Anabarilius grahami</name>
    <name type="common">Kanglang fish</name>
    <name type="synonym">Barilius grahami</name>
    <dbReference type="NCBI Taxonomy" id="495550"/>
    <lineage>
        <taxon>Eukaryota</taxon>
        <taxon>Metazoa</taxon>
        <taxon>Chordata</taxon>
        <taxon>Craniata</taxon>
        <taxon>Vertebrata</taxon>
        <taxon>Euteleostomi</taxon>
        <taxon>Actinopterygii</taxon>
        <taxon>Neopterygii</taxon>
        <taxon>Teleostei</taxon>
        <taxon>Ostariophysi</taxon>
        <taxon>Cypriniformes</taxon>
        <taxon>Xenocyprididae</taxon>
        <taxon>Xenocypridinae</taxon>
        <taxon>Xenocypridinae incertae sedis</taxon>
        <taxon>Anabarilius</taxon>
    </lineage>
</organism>
<dbReference type="EMBL" id="RJVU01018862">
    <property type="protein sequence ID" value="ROL51405.1"/>
    <property type="molecule type" value="Genomic_DNA"/>
</dbReference>
<dbReference type="OrthoDB" id="8954267at2759"/>